<keyword evidence="3" id="KW-1185">Reference proteome</keyword>
<dbReference type="EMBL" id="CP150096">
    <property type="protein sequence ID" value="WZN45072.1"/>
    <property type="molecule type" value="Genomic_DNA"/>
</dbReference>
<dbReference type="RefSeq" id="WP_341839827.1">
    <property type="nucleotide sequence ID" value="NZ_CP149792.1"/>
</dbReference>
<evidence type="ECO:0000256" key="1">
    <source>
        <dbReference type="SAM" id="MobiDB-lite"/>
    </source>
</evidence>
<feature type="compositionally biased region" description="Basic and acidic residues" evidence="1">
    <location>
        <begin position="43"/>
        <end position="67"/>
    </location>
</feature>
<reference evidence="2 3" key="1">
    <citation type="submission" date="2024-03" db="EMBL/GenBank/DDBJ databases">
        <title>Chitinophaga caseinilytica sp. nov., a casein hydrolysing bacterium isolated from forest soil.</title>
        <authorList>
            <person name="Lee D.S."/>
            <person name="Han D.M."/>
            <person name="Baek J.H."/>
            <person name="Choi D.G."/>
            <person name="Jeon J.H."/>
            <person name="Jeon C.O."/>
        </authorList>
    </citation>
    <scope>NUCLEOTIDE SEQUENCE [LARGE SCALE GENOMIC DNA]</scope>
    <source>
        <strain evidence="2 3">KACC 19118</strain>
    </source>
</reference>
<dbReference type="Pfam" id="PF10685">
    <property type="entry name" value="KGG"/>
    <property type="match status" value="1"/>
</dbReference>
<evidence type="ECO:0000313" key="3">
    <source>
        <dbReference type="Proteomes" id="UP001449657"/>
    </source>
</evidence>
<dbReference type="Proteomes" id="UP001449657">
    <property type="component" value="Chromosome"/>
</dbReference>
<protein>
    <submittedName>
        <fullName evidence="2">KGG domain-containing protein</fullName>
    </submittedName>
</protein>
<accession>A0ABZ2Z0H8</accession>
<sequence>MQEQHHENMLMKDANRQERYGEQEFNDDNNNQLEGYDENELNTTDRRHQREAEMADGDAAAHGETPKRTPSRRGFAAMDKEKQRQIASKGGKASHGGGRKPSKPR</sequence>
<gene>
    <name evidence="2" type="ORF">WJU22_19430</name>
</gene>
<feature type="compositionally biased region" description="Basic and acidic residues" evidence="1">
    <location>
        <begin position="1"/>
        <end position="22"/>
    </location>
</feature>
<organism evidence="2 3">
    <name type="scientific">Chitinophaga caseinilytica</name>
    <dbReference type="NCBI Taxonomy" id="2267521"/>
    <lineage>
        <taxon>Bacteria</taxon>
        <taxon>Pseudomonadati</taxon>
        <taxon>Bacteroidota</taxon>
        <taxon>Chitinophagia</taxon>
        <taxon>Chitinophagales</taxon>
        <taxon>Chitinophagaceae</taxon>
        <taxon>Chitinophaga</taxon>
    </lineage>
</organism>
<dbReference type="InterPro" id="IPR019626">
    <property type="entry name" value="Stress-induced_KGG_rpt"/>
</dbReference>
<feature type="region of interest" description="Disordered" evidence="1">
    <location>
        <begin position="1"/>
        <end position="105"/>
    </location>
</feature>
<evidence type="ECO:0000313" key="2">
    <source>
        <dbReference type="EMBL" id="WZN45072.1"/>
    </source>
</evidence>
<name>A0ABZ2Z0H8_9BACT</name>
<proteinExistence type="predicted"/>